<feature type="region of interest" description="Disordered" evidence="1">
    <location>
        <begin position="720"/>
        <end position="790"/>
    </location>
</feature>
<name>A0A081D3D7_9HYPH</name>
<dbReference type="EMBL" id="BBJU01000039">
    <property type="protein sequence ID" value="GAK73433.1"/>
    <property type="molecule type" value="Genomic_DNA"/>
</dbReference>
<dbReference type="InterPro" id="IPR036397">
    <property type="entry name" value="RNaseH_sf"/>
</dbReference>
<dbReference type="GO" id="GO:0015074">
    <property type="term" value="P:DNA integration"/>
    <property type="evidence" value="ECO:0007669"/>
    <property type="project" value="InterPro"/>
</dbReference>
<dbReference type="InterPro" id="IPR012337">
    <property type="entry name" value="RNaseH-like_sf"/>
</dbReference>
<gene>
    <name evidence="3" type="ORF">RRU01S_39_00130</name>
</gene>
<dbReference type="GO" id="GO:0003676">
    <property type="term" value="F:nucleic acid binding"/>
    <property type="evidence" value="ECO:0007669"/>
    <property type="project" value="InterPro"/>
</dbReference>
<comment type="caution">
    <text evidence="3">The sequence shown here is derived from an EMBL/GenBank/DDBJ whole genome shotgun (WGS) entry which is preliminary data.</text>
</comment>
<proteinExistence type="predicted"/>
<reference evidence="3 4" key="1">
    <citation type="submission" date="2014-08" db="EMBL/GenBank/DDBJ databases">
        <title>Whole genome shotgun sequence of Rhizobium rubi NBRC 13261.</title>
        <authorList>
            <person name="Katano-Makiyama Y."/>
            <person name="Hosoyama A."/>
            <person name="Hashimoto M."/>
            <person name="Hosoyama Y."/>
            <person name="Noguchi M."/>
            <person name="Tsuchikane K."/>
            <person name="Uohara A."/>
            <person name="Ohji S."/>
            <person name="Ichikawa N."/>
            <person name="Kimura A."/>
            <person name="Yamazoe A."/>
            <person name="Fujita N."/>
        </authorList>
    </citation>
    <scope>NUCLEOTIDE SEQUENCE [LARGE SCALE GENOMIC DNA]</scope>
    <source>
        <strain evidence="3 4">NBRC 13261</strain>
    </source>
</reference>
<dbReference type="eggNOG" id="COG2801">
    <property type="taxonomic scope" value="Bacteria"/>
</dbReference>
<evidence type="ECO:0000313" key="3">
    <source>
        <dbReference type="EMBL" id="GAK73433.1"/>
    </source>
</evidence>
<dbReference type="SUPFAM" id="SSF53098">
    <property type="entry name" value="Ribonuclease H-like"/>
    <property type="match status" value="1"/>
</dbReference>
<dbReference type="OrthoDB" id="5287589at2"/>
<evidence type="ECO:0000259" key="2">
    <source>
        <dbReference type="PROSITE" id="PS50994"/>
    </source>
</evidence>
<feature type="domain" description="Integrase catalytic" evidence="2">
    <location>
        <begin position="274"/>
        <end position="490"/>
    </location>
</feature>
<dbReference type="AlphaFoldDB" id="A0A081D3D7"/>
<dbReference type="Gene3D" id="3.30.420.10">
    <property type="entry name" value="Ribonuclease H-like superfamily/Ribonuclease H"/>
    <property type="match status" value="1"/>
</dbReference>
<evidence type="ECO:0000313" key="4">
    <source>
        <dbReference type="Proteomes" id="UP000028701"/>
    </source>
</evidence>
<accession>A0A081D3D7</accession>
<dbReference type="Proteomes" id="UP000028701">
    <property type="component" value="Unassembled WGS sequence"/>
</dbReference>
<sequence>MTQTESFTTARLTMADRVEMNGAAFRVRLSRNGLGVVLTEIGGLGAVDYLKHSEVSKFIRCRAMVVRRNFYSEEEAIRRRKKQLDPDIIPRHIMYRARMLTKFLEEEAQGRRVRSDDSILEFYEDYSDSYDAQLPSPRGGQKKVQVETHHPGTPRNFMRLLNRFEEGGRSAFCLMYGGDPSEASPPRRRLPDRTNQFLDAEARKLASAKKPEIALHWQLMKQDNDARPDPVELPESIRTFYRRVAEQKRMLIDLGRDGTEATRDKYELSKTAQRKFRPLERIEMDEDKLDIVAMLKGTRLWNVIAPEVQEQIVLQRFWASVAIDCGTRSILALRLLDSDPKGRSAVETLHMAVMPKDEYAAAAGAQSTWIQHGIPEEVATDHGAAYLDDEFHECVVALCGSHLMPPTGTPRLRGRIERFFKTGKRWLRLFSGQTFSNPIVRGAYNAEANASMDFEELASCLVRLIVDAYHLTKHRGLGNQKPIDAWAQMTRDRPVNVLADPVLEGMIFGFRAGKRSISRSGIVCLGVPYWDAQLQVIIAHYEKAEVLIRVNPYDLGTLGFRMIGDDRVYWVKAAVPGFDGVSATEWAAIKRRLDETYSQHDIEDEKVIAKAFKDVMSVAKVSEDKHSVASHVVTKEDYERFERDLFNGYVAGGRTTPDYATYADALLIENLPDETAEDIGSHFEDDDEIAPPSHAEDERGSILAAPEGNFDPERFARLRDENGIAHPRTVPAPDKDKKPRKSKKKEESYRPTTISDLIRGAPASAREEKPKGRLAGRPPTFKSDWSNEDE</sequence>
<dbReference type="RefSeq" id="WP_045232844.1">
    <property type="nucleotide sequence ID" value="NZ_BBJU01000039.1"/>
</dbReference>
<dbReference type="InterPro" id="IPR001584">
    <property type="entry name" value="Integrase_cat-core"/>
</dbReference>
<organism evidence="3 4">
    <name type="scientific">Agrobacterium rubi TR3 = NBRC 13261</name>
    <dbReference type="NCBI Taxonomy" id="1368415"/>
    <lineage>
        <taxon>Bacteria</taxon>
        <taxon>Pseudomonadati</taxon>
        <taxon>Pseudomonadota</taxon>
        <taxon>Alphaproteobacteria</taxon>
        <taxon>Hyphomicrobiales</taxon>
        <taxon>Rhizobiaceae</taxon>
        <taxon>Rhizobium/Agrobacterium group</taxon>
        <taxon>Agrobacterium</taxon>
    </lineage>
</organism>
<evidence type="ECO:0000256" key="1">
    <source>
        <dbReference type="SAM" id="MobiDB-lite"/>
    </source>
</evidence>
<protein>
    <submittedName>
        <fullName evidence="3">Putative transposase</fullName>
    </submittedName>
</protein>
<feature type="region of interest" description="Disordered" evidence="1">
    <location>
        <begin position="133"/>
        <end position="154"/>
    </location>
</feature>
<dbReference type="PROSITE" id="PS50994">
    <property type="entry name" value="INTEGRASE"/>
    <property type="match status" value="1"/>
</dbReference>